<dbReference type="EMBL" id="QWVT01000027">
    <property type="protein sequence ID" value="RID83481.1"/>
    <property type="molecule type" value="Genomic_DNA"/>
</dbReference>
<keyword evidence="1" id="KW-1133">Transmembrane helix</keyword>
<sequence>MITEFGSNALLGILSHLVFIAVAWWALQALQFDRLLKQNRVFQARILYIFMSIALGSTVSNFFLDYLNMSRRLPTIFQLVLPSVL</sequence>
<organism evidence="2 3">
    <name type="scientific">Mesobacillus zeae</name>
    <dbReference type="NCBI Taxonomy" id="1917180"/>
    <lineage>
        <taxon>Bacteria</taxon>
        <taxon>Bacillati</taxon>
        <taxon>Bacillota</taxon>
        <taxon>Bacilli</taxon>
        <taxon>Bacillales</taxon>
        <taxon>Bacillaceae</taxon>
        <taxon>Mesobacillus</taxon>
    </lineage>
</organism>
<dbReference type="OrthoDB" id="1651016at2"/>
<feature type="transmembrane region" description="Helical" evidence="1">
    <location>
        <begin position="7"/>
        <end position="26"/>
    </location>
</feature>
<keyword evidence="3" id="KW-1185">Reference proteome</keyword>
<evidence type="ECO:0000256" key="1">
    <source>
        <dbReference type="SAM" id="Phobius"/>
    </source>
</evidence>
<dbReference type="AlphaFoldDB" id="A0A398B1D3"/>
<dbReference type="Proteomes" id="UP000265816">
    <property type="component" value="Unassembled WGS sequence"/>
</dbReference>
<accession>A0A398B1D3</accession>
<evidence type="ECO:0000313" key="2">
    <source>
        <dbReference type="EMBL" id="RID83481.1"/>
    </source>
</evidence>
<comment type="caution">
    <text evidence="2">The sequence shown here is derived from an EMBL/GenBank/DDBJ whole genome shotgun (WGS) entry which is preliminary data.</text>
</comment>
<keyword evidence="1" id="KW-0472">Membrane</keyword>
<reference evidence="2 3" key="1">
    <citation type="submission" date="2018-08" db="EMBL/GenBank/DDBJ databases">
        <title>Bacillus jemisoniae sp. nov., Bacillus chryseoplanitiae sp. nov., Bacillus resnikiae sp. nov., and Bacillus frankliniae sp. nov., isolated from Viking spacecraft and associated surfaces.</title>
        <authorList>
            <person name="Seuylemezian A."/>
            <person name="Vaishampayan P."/>
        </authorList>
    </citation>
    <scope>NUCLEOTIDE SEQUENCE [LARGE SCALE GENOMIC DNA]</scope>
    <source>
        <strain evidence="2 3">JJ-247</strain>
    </source>
</reference>
<dbReference type="RefSeq" id="WP_119113816.1">
    <property type="nucleotide sequence ID" value="NZ_CBCSEO010000006.1"/>
</dbReference>
<dbReference type="InterPro" id="IPR009526">
    <property type="entry name" value="DUF1146"/>
</dbReference>
<gene>
    <name evidence="2" type="ORF">D1970_15655</name>
</gene>
<evidence type="ECO:0000313" key="3">
    <source>
        <dbReference type="Proteomes" id="UP000265816"/>
    </source>
</evidence>
<dbReference type="Pfam" id="PF06612">
    <property type="entry name" value="DUF1146"/>
    <property type="match status" value="1"/>
</dbReference>
<name>A0A398B1D3_9BACI</name>
<protein>
    <submittedName>
        <fullName evidence="2">DUF1146 domain-containing protein</fullName>
    </submittedName>
</protein>
<dbReference type="NCBIfam" id="TIGR02327">
    <property type="entry name" value="int_mem_ywzB"/>
    <property type="match status" value="1"/>
</dbReference>
<feature type="transmembrane region" description="Helical" evidence="1">
    <location>
        <begin position="46"/>
        <end position="64"/>
    </location>
</feature>
<proteinExistence type="predicted"/>
<keyword evidence="1" id="KW-0812">Transmembrane</keyword>